<evidence type="ECO:0000256" key="1">
    <source>
        <dbReference type="ARBA" id="ARBA00004651"/>
    </source>
</evidence>
<comment type="subcellular location">
    <subcellularLocation>
        <location evidence="1 14">Cell membrane</location>
        <topology evidence="1 14">Multi-pass membrane protein</topology>
    </subcellularLocation>
</comment>
<evidence type="ECO:0000256" key="3">
    <source>
        <dbReference type="ARBA" id="ARBA00012374"/>
    </source>
</evidence>
<keyword evidence="9 14" id="KW-0472">Membrane</keyword>
<sequence>MTILHLILLSLVQGITEFLPISSSGHLILLPIVTGMEDQGLLMDVSVHVGTLAAVLLYFREDTKGLTLAALGAIGIAPARRAIEGTQYAKLFWALVLATIPTVIIGGIFAVSGIEEALRSASVIAATSILFGILLYWADKRGGTHLDMAAMKLKPALIIGFAQVLALIPGTSRAGITMTAARYLGFNRVDAARFSMLLSIPTILAAGTLGALKLVSDGNPLALTDAAIGAGLSCLAALVAIHFLMRWLTHATMTIFVAYRVGLGLALFAMIGAGWL</sequence>
<dbReference type="GO" id="GO:0071555">
    <property type="term" value="P:cell wall organization"/>
    <property type="evidence" value="ECO:0007669"/>
    <property type="project" value="UniProtKB-KW"/>
</dbReference>
<evidence type="ECO:0000256" key="4">
    <source>
        <dbReference type="ARBA" id="ARBA00021581"/>
    </source>
</evidence>
<keyword evidence="8 14" id="KW-1133">Transmembrane helix</keyword>
<feature type="transmembrane region" description="Helical" evidence="14">
    <location>
        <begin position="196"/>
        <end position="215"/>
    </location>
</feature>
<evidence type="ECO:0000256" key="5">
    <source>
        <dbReference type="ARBA" id="ARBA00022475"/>
    </source>
</evidence>
<evidence type="ECO:0000256" key="2">
    <source>
        <dbReference type="ARBA" id="ARBA00010621"/>
    </source>
</evidence>
<feature type="transmembrane region" description="Helical" evidence="14">
    <location>
        <begin position="158"/>
        <end position="184"/>
    </location>
</feature>
<dbReference type="HAMAP" id="MF_01006">
    <property type="entry name" value="Undec_diphosphatase"/>
    <property type="match status" value="1"/>
</dbReference>
<name>A0AAE9XQG2_9PROT</name>
<keyword evidence="7 14" id="KW-0378">Hydrolase</keyword>
<dbReference type="EC" id="3.6.1.27" evidence="3 14"/>
<evidence type="ECO:0000256" key="12">
    <source>
        <dbReference type="ARBA" id="ARBA00032932"/>
    </source>
</evidence>
<proteinExistence type="inferred from homology"/>
<dbReference type="NCBIfam" id="NF001393">
    <property type="entry name" value="PRK00281.2-4"/>
    <property type="match status" value="1"/>
</dbReference>
<dbReference type="PANTHER" id="PTHR30622:SF4">
    <property type="entry name" value="UNDECAPRENYL-DIPHOSPHATASE"/>
    <property type="match status" value="1"/>
</dbReference>
<evidence type="ECO:0000256" key="14">
    <source>
        <dbReference type="HAMAP-Rule" id="MF_01006"/>
    </source>
</evidence>
<feature type="transmembrane region" description="Helical" evidence="14">
    <location>
        <begin position="227"/>
        <end position="245"/>
    </location>
</feature>
<evidence type="ECO:0000256" key="11">
    <source>
        <dbReference type="ARBA" id="ARBA00032707"/>
    </source>
</evidence>
<organism evidence="15 16">
    <name type="scientific">Gimibacter soli</name>
    <dbReference type="NCBI Taxonomy" id="3024400"/>
    <lineage>
        <taxon>Bacteria</taxon>
        <taxon>Pseudomonadati</taxon>
        <taxon>Pseudomonadota</taxon>
        <taxon>Alphaproteobacteria</taxon>
        <taxon>Kordiimonadales</taxon>
        <taxon>Temperatibacteraceae</taxon>
        <taxon>Gimibacter</taxon>
    </lineage>
</organism>
<dbReference type="GO" id="GO:0050380">
    <property type="term" value="F:undecaprenyl-diphosphatase activity"/>
    <property type="evidence" value="ECO:0007669"/>
    <property type="project" value="UniProtKB-UniRule"/>
</dbReference>
<dbReference type="Proteomes" id="UP001217500">
    <property type="component" value="Chromosome"/>
</dbReference>
<evidence type="ECO:0000256" key="9">
    <source>
        <dbReference type="ARBA" id="ARBA00023136"/>
    </source>
</evidence>
<dbReference type="InterPro" id="IPR003824">
    <property type="entry name" value="UppP"/>
</dbReference>
<evidence type="ECO:0000313" key="15">
    <source>
        <dbReference type="EMBL" id="WCL54491.1"/>
    </source>
</evidence>
<dbReference type="GO" id="GO:0046677">
    <property type="term" value="P:response to antibiotic"/>
    <property type="evidence" value="ECO:0007669"/>
    <property type="project" value="UniProtKB-UniRule"/>
</dbReference>
<protein>
    <recommendedName>
        <fullName evidence="4 14">Undecaprenyl-diphosphatase</fullName>
        <ecNumber evidence="3 14">3.6.1.27</ecNumber>
    </recommendedName>
    <alternativeName>
        <fullName evidence="12 14">Bacitracin resistance protein</fullName>
    </alternativeName>
    <alternativeName>
        <fullName evidence="11 14">Undecaprenyl pyrophosphate phosphatase</fullName>
    </alternativeName>
</protein>
<keyword evidence="5 14" id="KW-1003">Cell membrane</keyword>
<accession>A0AAE9XQG2</accession>
<feature type="transmembrane region" description="Helical" evidence="14">
    <location>
        <begin position="89"/>
        <end position="111"/>
    </location>
</feature>
<gene>
    <name evidence="14" type="primary">uppP</name>
    <name evidence="15" type="ORF">PH603_01805</name>
</gene>
<keyword evidence="14" id="KW-0961">Cell wall biogenesis/degradation</keyword>
<comment type="catalytic activity">
    <reaction evidence="13 14">
        <text>di-trans,octa-cis-undecaprenyl diphosphate + H2O = di-trans,octa-cis-undecaprenyl phosphate + phosphate + H(+)</text>
        <dbReference type="Rhea" id="RHEA:28094"/>
        <dbReference type="ChEBI" id="CHEBI:15377"/>
        <dbReference type="ChEBI" id="CHEBI:15378"/>
        <dbReference type="ChEBI" id="CHEBI:43474"/>
        <dbReference type="ChEBI" id="CHEBI:58405"/>
        <dbReference type="ChEBI" id="CHEBI:60392"/>
        <dbReference type="EC" id="3.6.1.27"/>
    </reaction>
</comment>
<dbReference type="Pfam" id="PF02673">
    <property type="entry name" value="BacA"/>
    <property type="match status" value="1"/>
</dbReference>
<keyword evidence="6 14" id="KW-0812">Transmembrane</keyword>
<evidence type="ECO:0000256" key="13">
    <source>
        <dbReference type="ARBA" id="ARBA00047594"/>
    </source>
</evidence>
<dbReference type="AlphaFoldDB" id="A0AAE9XQG2"/>
<reference evidence="15" key="1">
    <citation type="submission" date="2023-01" db="EMBL/GenBank/DDBJ databases">
        <title>The genome sequence of Kordiimonadaceae bacterium 6D33.</title>
        <authorList>
            <person name="Liu Y."/>
        </authorList>
    </citation>
    <scope>NUCLEOTIDE SEQUENCE</scope>
    <source>
        <strain evidence="15">6D33</strain>
    </source>
</reference>
<dbReference type="KEGG" id="gso:PH603_01805"/>
<evidence type="ECO:0000313" key="16">
    <source>
        <dbReference type="Proteomes" id="UP001217500"/>
    </source>
</evidence>
<dbReference type="GO" id="GO:0009252">
    <property type="term" value="P:peptidoglycan biosynthetic process"/>
    <property type="evidence" value="ECO:0007669"/>
    <property type="project" value="UniProtKB-KW"/>
</dbReference>
<keyword evidence="16" id="KW-1185">Reference proteome</keyword>
<evidence type="ECO:0000256" key="7">
    <source>
        <dbReference type="ARBA" id="ARBA00022801"/>
    </source>
</evidence>
<evidence type="ECO:0000256" key="10">
    <source>
        <dbReference type="ARBA" id="ARBA00023251"/>
    </source>
</evidence>
<evidence type="ECO:0000256" key="8">
    <source>
        <dbReference type="ARBA" id="ARBA00022989"/>
    </source>
</evidence>
<dbReference type="PANTHER" id="PTHR30622">
    <property type="entry name" value="UNDECAPRENYL-DIPHOSPHATASE"/>
    <property type="match status" value="1"/>
</dbReference>
<comment type="miscellaneous">
    <text evidence="14">Bacitracin is thought to be involved in the inhibition of peptidoglycan synthesis by sequestering undecaprenyl diphosphate, thereby reducing the pool of lipid carrier available.</text>
</comment>
<dbReference type="EMBL" id="CP116805">
    <property type="protein sequence ID" value="WCL54491.1"/>
    <property type="molecule type" value="Genomic_DNA"/>
</dbReference>
<comment type="function">
    <text evidence="14">Catalyzes the dephosphorylation of undecaprenyl diphosphate (UPP). Confers resistance to bacitracin.</text>
</comment>
<evidence type="ECO:0000256" key="6">
    <source>
        <dbReference type="ARBA" id="ARBA00022692"/>
    </source>
</evidence>
<keyword evidence="14" id="KW-0133">Cell shape</keyword>
<keyword evidence="14" id="KW-0573">Peptidoglycan synthesis</keyword>
<feature type="transmembrane region" description="Helical" evidence="14">
    <location>
        <begin position="257"/>
        <end position="275"/>
    </location>
</feature>
<comment type="similarity">
    <text evidence="2 14">Belongs to the UppP family.</text>
</comment>
<dbReference type="RefSeq" id="WP_289504210.1">
    <property type="nucleotide sequence ID" value="NZ_CP116805.1"/>
</dbReference>
<feature type="transmembrane region" description="Helical" evidence="14">
    <location>
        <begin position="118"/>
        <end position="138"/>
    </location>
</feature>
<dbReference type="GO" id="GO:0008360">
    <property type="term" value="P:regulation of cell shape"/>
    <property type="evidence" value="ECO:0007669"/>
    <property type="project" value="UniProtKB-KW"/>
</dbReference>
<dbReference type="GO" id="GO:0005886">
    <property type="term" value="C:plasma membrane"/>
    <property type="evidence" value="ECO:0007669"/>
    <property type="project" value="UniProtKB-SubCell"/>
</dbReference>
<keyword evidence="10 14" id="KW-0046">Antibiotic resistance</keyword>